<dbReference type="SMART" id="SM00855">
    <property type="entry name" value="PGAM"/>
    <property type="match status" value="1"/>
</dbReference>
<dbReference type="InterPro" id="IPR013078">
    <property type="entry name" value="His_Pase_superF_clade-1"/>
</dbReference>
<organism evidence="1 2">
    <name type="scientific">Candidatus Vesicomyosocius endoextente</name>
    <dbReference type="NCBI Taxonomy" id="2738853"/>
    <lineage>
        <taxon>Bacteria</taxon>
        <taxon>Pseudomonadati</taxon>
        <taxon>Pseudomonadota</taxon>
        <taxon>Gammaproteobacteria</taxon>
        <taxon>Candidatus Pseudothioglobaceae</taxon>
        <taxon>Candidatus Vesicomyidisocius</taxon>
    </lineage>
</organism>
<dbReference type="CDD" id="cd07067">
    <property type="entry name" value="HP_PGM_like"/>
    <property type="match status" value="1"/>
</dbReference>
<dbReference type="Gene3D" id="3.40.50.1240">
    <property type="entry name" value="Phosphoglycerate mutase-like"/>
    <property type="match status" value="1"/>
</dbReference>
<reference evidence="1 2" key="1">
    <citation type="submission" date="2020-05" db="EMBL/GenBank/DDBJ databases">
        <title>Horizontal transmission and recombination maintain forever young bacterial symbiont genomes.</title>
        <authorList>
            <person name="Russell S.L."/>
            <person name="Pepper-Tunick E."/>
            <person name="Svedberg J."/>
            <person name="Byrne A."/>
            <person name="Ruelas Castillo J."/>
            <person name="Vollmers C."/>
            <person name="Beinart R.A."/>
            <person name="Corbett-Detig R."/>
        </authorList>
    </citation>
    <scope>NUCLEOTIDE SEQUENCE [LARGE SCALE GENOMIC DNA]</scope>
    <source>
        <strain evidence="1">Monterey_2004</strain>
    </source>
</reference>
<dbReference type="SUPFAM" id="SSF53254">
    <property type="entry name" value="Phosphoglycerate mutase-like"/>
    <property type="match status" value="1"/>
</dbReference>
<sequence>MKLDLLRHGIPIGGHIYRGNQNDPISKNGWQQMLKSTKGKSWDYIASSPLIRCAKFAKYLSKKQSIFCEIINNFEELDFGDWQGKNVDSIGLKLINNFRQDPINHQPPNAENLYDFQSRVLSSFEDIRLNHTNKSVLIIAHAGVIRIIKSYLLNLPVEKMFTIEVSCASSERFTI</sequence>
<dbReference type="EMBL" id="JACCHU010000002">
    <property type="protein sequence ID" value="NYT52808.1"/>
    <property type="molecule type" value="Genomic_DNA"/>
</dbReference>
<name>A0A853G5V0_9GAMM</name>
<dbReference type="Proteomes" id="UP000525329">
    <property type="component" value="Unassembled WGS sequence"/>
</dbReference>
<dbReference type="Pfam" id="PF00300">
    <property type="entry name" value="His_Phos_1"/>
    <property type="match status" value="1"/>
</dbReference>
<comment type="caution">
    <text evidence="1">The sequence shown here is derived from an EMBL/GenBank/DDBJ whole genome shotgun (WGS) entry which is preliminary data.</text>
</comment>
<evidence type="ECO:0000313" key="1">
    <source>
        <dbReference type="EMBL" id="NYT52808.1"/>
    </source>
</evidence>
<dbReference type="AlphaFoldDB" id="A0A853G5V0"/>
<gene>
    <name evidence="1" type="ORF">H0A74_04505</name>
</gene>
<protein>
    <submittedName>
        <fullName evidence="1">Histidine phosphatase family protein</fullName>
    </submittedName>
</protein>
<proteinExistence type="predicted"/>
<dbReference type="InterPro" id="IPR029033">
    <property type="entry name" value="His_PPase_superfam"/>
</dbReference>
<evidence type="ECO:0000313" key="2">
    <source>
        <dbReference type="Proteomes" id="UP000525329"/>
    </source>
</evidence>
<accession>A0A853G5V0</accession>